<reference evidence="2 3" key="1">
    <citation type="submission" date="2024-09" db="EMBL/GenBank/DDBJ databases">
        <authorList>
            <person name="Sun Q."/>
            <person name="Mori K."/>
        </authorList>
    </citation>
    <scope>NUCLEOTIDE SEQUENCE [LARGE SCALE GENOMIC DNA]</scope>
    <source>
        <strain evidence="2 3">CCM 8677</strain>
    </source>
</reference>
<feature type="domain" description="Beta-lactamase-related" evidence="1">
    <location>
        <begin position="17"/>
        <end position="375"/>
    </location>
</feature>
<dbReference type="EMBL" id="JBHLXJ010000013">
    <property type="protein sequence ID" value="MFC0350612.1"/>
    <property type="molecule type" value="Genomic_DNA"/>
</dbReference>
<dbReference type="Gene3D" id="3.40.710.10">
    <property type="entry name" value="DD-peptidase/beta-lactamase superfamily"/>
    <property type="match status" value="1"/>
</dbReference>
<keyword evidence="2" id="KW-0378">Hydrolase</keyword>
<comment type="caution">
    <text evidence="2">The sequence shown here is derived from an EMBL/GenBank/DDBJ whole genome shotgun (WGS) entry which is preliminary data.</text>
</comment>
<keyword evidence="3" id="KW-1185">Reference proteome</keyword>
<dbReference type="RefSeq" id="WP_390213058.1">
    <property type="nucleotide sequence ID" value="NZ_JBHLXJ010000013.1"/>
</dbReference>
<evidence type="ECO:0000259" key="1">
    <source>
        <dbReference type="Pfam" id="PF00144"/>
    </source>
</evidence>
<evidence type="ECO:0000313" key="3">
    <source>
        <dbReference type="Proteomes" id="UP001589844"/>
    </source>
</evidence>
<dbReference type="Pfam" id="PF00144">
    <property type="entry name" value="Beta-lactamase"/>
    <property type="match status" value="1"/>
</dbReference>
<sequence>MLIKPTPYDFSAIAPAMQSYVDRKILAGVSSAILQGQDLVHFQASGWADIENQIPLRQDHLFRVFSNTKLVTSMAIMQLIENGQLQLDDPVEIYLPQLGNRQVLIPGATDISQTEAARSAITVRQLLTHTSGLSYGLLDHGSMMYKAYVERRVLNAFEPLSELINVLEELPLNFHPGTQWEYSIATDVLSRLVEVVSGDNFDVYLHAHILSPLGMNDTSFWVPPHKHDRLTAYYAGSDPMNALNRDLKRLEKSPYPEAFLKPIPRFSGGGGLVSSMHDMLALMRSFLPGGHAVLQPESIQLMMQNHLPAGWGIAFPGVGNVPGKGFGLGGAVTLRPSENDPAEAEGEFEWGGMAGTHWWISPRHNMAGLLMTQRQMAFWHPYSFEFKKLAYAAMLGK</sequence>
<dbReference type="Proteomes" id="UP001589844">
    <property type="component" value="Unassembled WGS sequence"/>
</dbReference>
<organism evidence="2 3">
    <name type="scientific">Undibacterium danionis</name>
    <dbReference type="NCBI Taxonomy" id="1812100"/>
    <lineage>
        <taxon>Bacteria</taxon>
        <taxon>Pseudomonadati</taxon>
        <taxon>Pseudomonadota</taxon>
        <taxon>Betaproteobacteria</taxon>
        <taxon>Burkholderiales</taxon>
        <taxon>Oxalobacteraceae</taxon>
        <taxon>Undibacterium</taxon>
    </lineage>
</organism>
<accession>A0ABV6IFL0</accession>
<dbReference type="PANTHER" id="PTHR43283:SF3">
    <property type="entry name" value="BETA-LACTAMASE FAMILY PROTEIN (AFU_ORTHOLOGUE AFUA_5G07500)"/>
    <property type="match status" value="1"/>
</dbReference>
<dbReference type="InterPro" id="IPR012338">
    <property type="entry name" value="Beta-lactam/transpept-like"/>
</dbReference>
<name>A0ABV6IFL0_9BURK</name>
<dbReference type="SUPFAM" id="SSF56601">
    <property type="entry name" value="beta-lactamase/transpeptidase-like"/>
    <property type="match status" value="1"/>
</dbReference>
<dbReference type="PANTHER" id="PTHR43283">
    <property type="entry name" value="BETA-LACTAMASE-RELATED"/>
    <property type="match status" value="1"/>
</dbReference>
<proteinExistence type="predicted"/>
<gene>
    <name evidence="2" type="ORF">ACFFJH_12385</name>
</gene>
<dbReference type="EC" id="3.-.-.-" evidence="2"/>
<dbReference type="InterPro" id="IPR050789">
    <property type="entry name" value="Diverse_Enzym_Activities"/>
</dbReference>
<evidence type="ECO:0000313" key="2">
    <source>
        <dbReference type="EMBL" id="MFC0350612.1"/>
    </source>
</evidence>
<dbReference type="GO" id="GO:0016787">
    <property type="term" value="F:hydrolase activity"/>
    <property type="evidence" value="ECO:0007669"/>
    <property type="project" value="UniProtKB-KW"/>
</dbReference>
<dbReference type="InterPro" id="IPR001466">
    <property type="entry name" value="Beta-lactam-related"/>
</dbReference>
<protein>
    <submittedName>
        <fullName evidence="2">Serine hydrolase domain-containing protein</fullName>
        <ecNumber evidence="2">3.-.-.-</ecNumber>
    </submittedName>
</protein>